<dbReference type="Proteomes" id="UP000198287">
    <property type="component" value="Unassembled WGS sequence"/>
</dbReference>
<dbReference type="GO" id="GO:0007160">
    <property type="term" value="P:cell-matrix adhesion"/>
    <property type="evidence" value="ECO:0007669"/>
    <property type="project" value="InterPro"/>
</dbReference>
<feature type="region of interest" description="Disordered" evidence="2">
    <location>
        <begin position="261"/>
        <end position="282"/>
    </location>
</feature>
<protein>
    <submittedName>
        <fullName evidence="5">Sushi, nidogen and EGF-like domain-containing protein 1</fullName>
    </submittedName>
</protein>
<dbReference type="PROSITE" id="PS51220">
    <property type="entry name" value="NIDO"/>
    <property type="match status" value="1"/>
</dbReference>
<organism evidence="5 6">
    <name type="scientific">Folsomia candida</name>
    <name type="common">Springtail</name>
    <dbReference type="NCBI Taxonomy" id="158441"/>
    <lineage>
        <taxon>Eukaryota</taxon>
        <taxon>Metazoa</taxon>
        <taxon>Ecdysozoa</taxon>
        <taxon>Arthropoda</taxon>
        <taxon>Hexapoda</taxon>
        <taxon>Collembola</taxon>
        <taxon>Entomobryomorpha</taxon>
        <taxon>Isotomoidea</taxon>
        <taxon>Isotomidae</taxon>
        <taxon>Proisotominae</taxon>
        <taxon>Folsomia</taxon>
    </lineage>
</organism>
<proteinExistence type="predicted"/>
<accession>A0A226F6U9</accession>
<evidence type="ECO:0000256" key="1">
    <source>
        <dbReference type="ARBA" id="ARBA00023157"/>
    </source>
</evidence>
<keyword evidence="3" id="KW-0732">Signal</keyword>
<dbReference type="EMBL" id="LNIX01000001">
    <property type="protein sequence ID" value="OXA65217.1"/>
    <property type="molecule type" value="Genomic_DNA"/>
</dbReference>
<evidence type="ECO:0000259" key="4">
    <source>
        <dbReference type="PROSITE" id="PS51220"/>
    </source>
</evidence>
<dbReference type="Pfam" id="PF06119">
    <property type="entry name" value="NIDO"/>
    <property type="match status" value="1"/>
</dbReference>
<sequence length="496" mass="53854">MTRLSLIGGILLLPVAFSYVPTTNFFPYGATRDAQVPVADDNFVQFDISGGSRYNFFSTPYTRLFVNNNGGISFNSGVSSYTPNCGPLTVPMIVPYWADVDTRYYGGSVFYRESRDPADLAKAKVEVQRAFPGLTNLALSWMFIATWENVPFFGASTGNCSSPNIKNTFQTILVTDGSMSFAMFFYNKLQWTTGTASGGNCQGLGGVPAKAGFDTGDGTNFYSLPGSCSPTVTGSTETSNVNSQGKWIFRVDQANIVAPVTTTTTTSRPTSSSSTMRSTNNTTNGTQCDASSCVRVGHCHSYSFCNHVTRRWDYKECSDGLFWNPYSGYVLSGGSGNWFGNGTMSRSNGSSPVQCTGSCDLWNNLSRETQNLYRSDTTCFPECYFEPLGACSSSYRYHPQGTDRRGVKIVQCPYDSRPEGRFRQLVWVQEKESCDFCYNARSSFSGNGTQYCCSNYSGGNGTNPIGNGTVGGFNPTWVPAPVTTFRTTTAGIPAAG</sequence>
<dbReference type="OrthoDB" id="9972657at2759"/>
<evidence type="ECO:0000256" key="2">
    <source>
        <dbReference type="SAM" id="MobiDB-lite"/>
    </source>
</evidence>
<reference evidence="5 6" key="1">
    <citation type="submission" date="2015-12" db="EMBL/GenBank/DDBJ databases">
        <title>The genome of Folsomia candida.</title>
        <authorList>
            <person name="Faddeeva A."/>
            <person name="Derks M.F."/>
            <person name="Anvar Y."/>
            <person name="Smit S."/>
            <person name="Van Straalen N."/>
            <person name="Roelofs D."/>
        </authorList>
    </citation>
    <scope>NUCLEOTIDE SEQUENCE [LARGE SCALE GENOMIC DNA]</scope>
    <source>
        <strain evidence="5 6">VU population</strain>
        <tissue evidence="5">Whole body</tissue>
    </source>
</reference>
<keyword evidence="1" id="KW-1015">Disulfide bond</keyword>
<feature type="chain" id="PRO_5013053467" evidence="3">
    <location>
        <begin position="19"/>
        <end position="496"/>
    </location>
</feature>
<dbReference type="PANTHER" id="PTHR13802:SF52">
    <property type="entry name" value="MUCIN-4"/>
    <property type="match status" value="1"/>
</dbReference>
<name>A0A226F6U9_FOLCA</name>
<gene>
    <name evidence="5" type="ORF">Fcan01_00891</name>
</gene>
<dbReference type="InterPro" id="IPR051495">
    <property type="entry name" value="Epithelial_Barrier/Signaling"/>
</dbReference>
<dbReference type="AlphaFoldDB" id="A0A226F6U9"/>
<feature type="signal peptide" evidence="3">
    <location>
        <begin position="1"/>
        <end position="18"/>
    </location>
</feature>
<dbReference type="SMART" id="SM00539">
    <property type="entry name" value="NIDO"/>
    <property type="match status" value="1"/>
</dbReference>
<dbReference type="PANTHER" id="PTHR13802">
    <property type="entry name" value="MUCIN 4-RELATED"/>
    <property type="match status" value="1"/>
</dbReference>
<evidence type="ECO:0000313" key="6">
    <source>
        <dbReference type="Proteomes" id="UP000198287"/>
    </source>
</evidence>
<evidence type="ECO:0000313" key="5">
    <source>
        <dbReference type="EMBL" id="OXA65217.1"/>
    </source>
</evidence>
<feature type="domain" description="NIDO" evidence="4">
    <location>
        <begin position="95"/>
        <end position="254"/>
    </location>
</feature>
<evidence type="ECO:0000256" key="3">
    <source>
        <dbReference type="SAM" id="SignalP"/>
    </source>
</evidence>
<keyword evidence="6" id="KW-1185">Reference proteome</keyword>
<dbReference type="InterPro" id="IPR003886">
    <property type="entry name" value="NIDO_dom"/>
</dbReference>
<comment type="caution">
    <text evidence="5">The sequence shown here is derived from an EMBL/GenBank/DDBJ whole genome shotgun (WGS) entry which is preliminary data.</text>
</comment>
<dbReference type="STRING" id="158441.A0A226F6U9"/>